<keyword evidence="5 7" id="KW-1133">Transmembrane helix</keyword>
<feature type="domain" description="EamA" evidence="8">
    <location>
        <begin position="216"/>
        <end position="358"/>
    </location>
</feature>
<feature type="transmembrane region" description="Helical" evidence="7">
    <location>
        <begin position="341"/>
        <end position="360"/>
    </location>
</feature>
<comment type="caution">
    <text evidence="9">The sequence shown here is derived from an EMBL/GenBank/DDBJ whole genome shotgun (WGS) entry which is preliminary data.</text>
</comment>
<dbReference type="SUPFAM" id="SSF103481">
    <property type="entry name" value="Multidrug resistance efflux transporter EmrE"/>
    <property type="match status" value="2"/>
</dbReference>
<gene>
    <name evidence="9" type="ORF">B8V81_0147</name>
</gene>
<reference evidence="9 10" key="1">
    <citation type="submission" date="2017-05" db="EMBL/GenBank/DDBJ databases">
        <title>Functional genome analysis of Paenibacillus pasadenensis strain R16: insights on endophytic life style and antifungal activity.</title>
        <authorList>
            <person name="Passera A."/>
            <person name="Marcolungo L."/>
            <person name="Casati P."/>
            <person name="Brasca M."/>
            <person name="Quaglino F."/>
            <person name="Delledonne M."/>
        </authorList>
    </citation>
    <scope>NUCLEOTIDE SEQUENCE [LARGE SCALE GENOMIC DNA]</scope>
    <source>
        <strain evidence="9 10">R16</strain>
    </source>
</reference>
<keyword evidence="10" id="KW-1185">Reference proteome</keyword>
<evidence type="ECO:0000256" key="7">
    <source>
        <dbReference type="SAM" id="Phobius"/>
    </source>
</evidence>
<evidence type="ECO:0000256" key="2">
    <source>
        <dbReference type="ARBA" id="ARBA00007362"/>
    </source>
</evidence>
<dbReference type="Proteomes" id="UP000234789">
    <property type="component" value="Unassembled WGS sequence"/>
</dbReference>
<dbReference type="PANTHER" id="PTHR32322:SF18">
    <property type="entry name" value="S-ADENOSYLMETHIONINE_S-ADENOSYLHOMOCYSTEINE TRANSPORTER"/>
    <property type="match status" value="1"/>
</dbReference>
<comment type="subcellular location">
    <subcellularLocation>
        <location evidence="1">Cell membrane</location>
        <topology evidence="1">Multi-pass membrane protein</topology>
    </subcellularLocation>
</comment>
<sequence>MPSFCCCFSPSSWTTAVPAFEQLYRYSPTKSRLFGLPTERILKATAKTFANTLPDPGKERSTMIQKELRLSYFFAVLNAVIIGLSFLFAKIALDHAGPLDTLAFRFASSFLAMSVPVALGWVKLDYRGKPVHKVLLLAALYPLGFFTLQAFGLLHATSAEGGILYAFTPIVTMIVASLALKETTTALQKGSIFVSVFGVVFIFVMKGSRIDLSNLAGISLLLLACFAFAGYTVMARSLSKSFRPAEMTYFMMGVGFAAFLVASVTDHAAAGTLDRVFDPLSSGAFVGSILFLGVASSLVTALTSTYILARMEASRMSVFANLSTIVSMAAGAIVLGEELTIYHLIGSVMILAGVIGTNRLGRKKAAPKPAAAVPAEAEPL</sequence>
<feature type="transmembrane region" description="Helical" evidence="7">
    <location>
        <begin position="285"/>
        <end position="309"/>
    </location>
</feature>
<dbReference type="AlphaFoldDB" id="A0A2N5NCE6"/>
<feature type="transmembrane region" description="Helical" evidence="7">
    <location>
        <begin position="247"/>
        <end position="265"/>
    </location>
</feature>
<dbReference type="PANTHER" id="PTHR32322">
    <property type="entry name" value="INNER MEMBRANE TRANSPORTER"/>
    <property type="match status" value="1"/>
</dbReference>
<dbReference type="Pfam" id="PF00892">
    <property type="entry name" value="EamA"/>
    <property type="match status" value="2"/>
</dbReference>
<evidence type="ECO:0000256" key="4">
    <source>
        <dbReference type="ARBA" id="ARBA00022692"/>
    </source>
</evidence>
<dbReference type="InterPro" id="IPR050638">
    <property type="entry name" value="AA-Vitamin_Transporters"/>
</dbReference>
<feature type="transmembrane region" description="Helical" evidence="7">
    <location>
        <begin position="316"/>
        <end position="335"/>
    </location>
</feature>
<name>A0A2N5NCE6_9BACL</name>
<feature type="transmembrane region" description="Helical" evidence="7">
    <location>
        <begin position="70"/>
        <end position="91"/>
    </location>
</feature>
<feature type="transmembrane region" description="Helical" evidence="7">
    <location>
        <begin position="134"/>
        <end position="156"/>
    </location>
</feature>
<accession>A0A2N5NCE6</accession>
<organism evidence="9 10">
    <name type="scientific">Paenibacillus pasadenensis</name>
    <dbReference type="NCBI Taxonomy" id="217090"/>
    <lineage>
        <taxon>Bacteria</taxon>
        <taxon>Bacillati</taxon>
        <taxon>Bacillota</taxon>
        <taxon>Bacilli</taxon>
        <taxon>Bacillales</taxon>
        <taxon>Paenibacillaceae</taxon>
        <taxon>Paenibacillus</taxon>
    </lineage>
</organism>
<evidence type="ECO:0000256" key="3">
    <source>
        <dbReference type="ARBA" id="ARBA00022475"/>
    </source>
</evidence>
<evidence type="ECO:0000313" key="9">
    <source>
        <dbReference type="EMBL" id="PLT48015.1"/>
    </source>
</evidence>
<protein>
    <submittedName>
        <fullName evidence="9">Permease of the drug/metabolite transporter (DMT) superfamily</fullName>
    </submittedName>
</protein>
<feature type="transmembrane region" description="Helical" evidence="7">
    <location>
        <begin position="215"/>
        <end position="235"/>
    </location>
</feature>
<comment type="similarity">
    <text evidence="2">Belongs to the EamA transporter family.</text>
</comment>
<dbReference type="Gene3D" id="1.10.3730.20">
    <property type="match status" value="1"/>
</dbReference>
<feature type="transmembrane region" description="Helical" evidence="7">
    <location>
        <begin position="162"/>
        <end position="180"/>
    </location>
</feature>
<keyword evidence="4 7" id="KW-0812">Transmembrane</keyword>
<evidence type="ECO:0000256" key="1">
    <source>
        <dbReference type="ARBA" id="ARBA00004651"/>
    </source>
</evidence>
<evidence type="ECO:0000256" key="5">
    <source>
        <dbReference type="ARBA" id="ARBA00022989"/>
    </source>
</evidence>
<keyword evidence="6 7" id="KW-0472">Membrane</keyword>
<evidence type="ECO:0000259" key="8">
    <source>
        <dbReference type="Pfam" id="PF00892"/>
    </source>
</evidence>
<feature type="transmembrane region" description="Helical" evidence="7">
    <location>
        <begin position="103"/>
        <end position="122"/>
    </location>
</feature>
<evidence type="ECO:0000256" key="6">
    <source>
        <dbReference type="ARBA" id="ARBA00023136"/>
    </source>
</evidence>
<proteinExistence type="inferred from homology"/>
<dbReference type="InterPro" id="IPR037185">
    <property type="entry name" value="EmrE-like"/>
</dbReference>
<dbReference type="InterPro" id="IPR000620">
    <property type="entry name" value="EamA_dom"/>
</dbReference>
<feature type="domain" description="EamA" evidence="8">
    <location>
        <begin position="71"/>
        <end position="203"/>
    </location>
</feature>
<keyword evidence="3" id="KW-1003">Cell membrane</keyword>
<dbReference type="EMBL" id="NFEZ01000001">
    <property type="protein sequence ID" value="PLT48015.1"/>
    <property type="molecule type" value="Genomic_DNA"/>
</dbReference>
<evidence type="ECO:0000313" key="10">
    <source>
        <dbReference type="Proteomes" id="UP000234789"/>
    </source>
</evidence>
<dbReference type="GO" id="GO:0005886">
    <property type="term" value="C:plasma membrane"/>
    <property type="evidence" value="ECO:0007669"/>
    <property type="project" value="UniProtKB-SubCell"/>
</dbReference>
<feature type="transmembrane region" description="Helical" evidence="7">
    <location>
        <begin position="192"/>
        <end position="209"/>
    </location>
</feature>